<dbReference type="PANTHER" id="PTHR31126:SF1">
    <property type="entry name" value="TYROSINE SPECIFIC PROTEIN PHOSPHATASES DOMAIN-CONTAINING PROTEIN"/>
    <property type="match status" value="1"/>
</dbReference>
<name>N1MSF9_9SPHN</name>
<dbReference type="Pfam" id="PF13350">
    <property type="entry name" value="Y_phosphatase3"/>
    <property type="match status" value="1"/>
</dbReference>
<dbReference type="SUPFAM" id="SSF52799">
    <property type="entry name" value="(Phosphotyrosine protein) phosphatases II"/>
    <property type="match status" value="1"/>
</dbReference>
<keyword evidence="4" id="KW-1185">Reference proteome</keyword>
<dbReference type="RefSeq" id="WP_006958442.1">
    <property type="nucleotide sequence ID" value="NZ_CAVK010000132.1"/>
</dbReference>
<protein>
    <submittedName>
        <fullName evidence="3">Protein tyrosine/serine phosphatase</fullName>
    </submittedName>
</protein>
<sequence>MLASVPNFRDIGGYDAHGQRKVRHGRVYRSSQLSRLSAADAERVRSLGIKATIDLRSERERAAQPTPAALRMPADYLSPKPDTDFIFNRIFAQTERTGQAWAQAFGAFYGYMLDAYAIELVAMFHAIADDSLPVLIHCSAGKDRTGAASALLLDLLGVARADIMGDYLRSSALLDGDTHFKNMLSDAKLDLYAALPDACRRVMLGTDLAYLDSLFATLDDQFGSAAGYLAHHGFNSADIDHIVMTLTEPMTKPAIAD</sequence>
<reference evidence="4" key="2">
    <citation type="submission" date="2013-04" db="EMBL/GenBank/DDBJ databases">
        <title>Bisphenol A degrading Sphingobium sp. strain BiD32.</title>
        <authorList>
            <person name="Nielsen J.L."/>
            <person name="Zhou N.A."/>
            <person name="Kjeldal H."/>
        </authorList>
    </citation>
    <scope>NUCLEOTIDE SEQUENCE [LARGE SCALE GENOMIC DNA]</scope>
    <source>
        <strain evidence="4">BiD32</strain>
    </source>
</reference>
<dbReference type="OrthoDB" id="1188001at2"/>
<dbReference type="Proteomes" id="UP000013201">
    <property type="component" value="Unassembled WGS sequence"/>
</dbReference>
<dbReference type="EMBL" id="CAVK010000132">
    <property type="protein sequence ID" value="CCW18348.1"/>
    <property type="molecule type" value="Genomic_DNA"/>
</dbReference>
<dbReference type="AlphaFoldDB" id="N1MSF9"/>
<proteinExistence type="inferred from homology"/>
<dbReference type="Gene3D" id="3.90.190.10">
    <property type="entry name" value="Protein tyrosine phosphatase superfamily"/>
    <property type="match status" value="1"/>
</dbReference>
<evidence type="ECO:0000313" key="3">
    <source>
        <dbReference type="EMBL" id="CCW18348.1"/>
    </source>
</evidence>
<dbReference type="PANTHER" id="PTHR31126">
    <property type="entry name" value="TYROSINE-PROTEIN PHOSPHATASE"/>
    <property type="match status" value="1"/>
</dbReference>
<dbReference type="InterPro" id="IPR016130">
    <property type="entry name" value="Tyr_Pase_AS"/>
</dbReference>
<dbReference type="PROSITE" id="PS00383">
    <property type="entry name" value="TYR_PHOSPHATASE_1"/>
    <property type="match status" value="1"/>
</dbReference>
<dbReference type="InterPro" id="IPR000387">
    <property type="entry name" value="Tyr_Pase_dom"/>
</dbReference>
<comment type="similarity">
    <text evidence="1">Belongs to the protein-tyrosine phosphatase family.</text>
</comment>
<evidence type="ECO:0000313" key="4">
    <source>
        <dbReference type="Proteomes" id="UP000013201"/>
    </source>
</evidence>
<evidence type="ECO:0000259" key="2">
    <source>
        <dbReference type="PROSITE" id="PS50056"/>
    </source>
</evidence>
<comment type="caution">
    <text evidence="3">The sequence shown here is derived from an EMBL/GenBank/DDBJ whole genome shotgun (WGS) entry which is preliminary data.</text>
</comment>
<dbReference type="InterPro" id="IPR029021">
    <property type="entry name" value="Prot-tyrosine_phosphatase-like"/>
</dbReference>
<organism evidence="3 4">
    <name type="scientific">Sphingobium indicum BiD32</name>
    <dbReference type="NCBI Taxonomy" id="1301087"/>
    <lineage>
        <taxon>Bacteria</taxon>
        <taxon>Pseudomonadati</taxon>
        <taxon>Pseudomonadota</taxon>
        <taxon>Alphaproteobacteria</taxon>
        <taxon>Sphingomonadales</taxon>
        <taxon>Sphingomonadaceae</taxon>
        <taxon>Sphingobium</taxon>
    </lineage>
</organism>
<dbReference type="PROSITE" id="PS50056">
    <property type="entry name" value="TYR_PHOSPHATASE_2"/>
    <property type="match status" value="1"/>
</dbReference>
<accession>N1MSF9</accession>
<reference evidence="3 4" key="1">
    <citation type="submission" date="2013-03" db="EMBL/GenBank/DDBJ databases">
        <authorList>
            <person name="Le V."/>
        </authorList>
    </citation>
    <scope>NUCLEOTIDE SEQUENCE [LARGE SCALE GENOMIC DNA]</scope>
    <source>
        <strain evidence="3 4">BiD32</strain>
    </source>
</reference>
<evidence type="ECO:0000256" key="1">
    <source>
        <dbReference type="ARBA" id="ARBA00009580"/>
    </source>
</evidence>
<dbReference type="InterPro" id="IPR026893">
    <property type="entry name" value="Tyr/Ser_Pase_IphP-type"/>
</dbReference>
<feature type="domain" description="Tyrosine specific protein phosphatases" evidence="2">
    <location>
        <begin position="118"/>
        <end position="153"/>
    </location>
</feature>
<gene>
    <name evidence="3" type="ORF">EBBID32_26990</name>
</gene>
<dbReference type="GO" id="GO:0004721">
    <property type="term" value="F:phosphoprotein phosphatase activity"/>
    <property type="evidence" value="ECO:0007669"/>
    <property type="project" value="InterPro"/>
</dbReference>